<dbReference type="PROSITE" id="PS00197">
    <property type="entry name" value="2FE2S_FER_1"/>
    <property type="match status" value="1"/>
</dbReference>
<evidence type="ECO:0000256" key="7">
    <source>
        <dbReference type="ARBA" id="ARBA00023004"/>
    </source>
</evidence>
<evidence type="ECO:0000256" key="3">
    <source>
        <dbReference type="ARBA" id="ARBA00022643"/>
    </source>
</evidence>
<evidence type="ECO:0000256" key="6">
    <source>
        <dbReference type="ARBA" id="ARBA00023002"/>
    </source>
</evidence>
<protein>
    <submittedName>
        <fullName evidence="11">PDR/VanB family oxidoreductase</fullName>
        <ecNumber evidence="11">1.-.-.-</ecNumber>
    </submittedName>
</protein>
<keyword evidence="7" id="KW-0408">Iron</keyword>
<dbReference type="InterPro" id="IPR050415">
    <property type="entry name" value="MRET"/>
</dbReference>
<evidence type="ECO:0000313" key="12">
    <source>
        <dbReference type="Proteomes" id="UP001365405"/>
    </source>
</evidence>
<keyword evidence="6 11" id="KW-0560">Oxidoreductase</keyword>
<dbReference type="InterPro" id="IPR001041">
    <property type="entry name" value="2Fe-2S_ferredoxin-type"/>
</dbReference>
<dbReference type="Pfam" id="PF22290">
    <property type="entry name" value="DmmA-like_N"/>
    <property type="match status" value="1"/>
</dbReference>
<dbReference type="RefSeq" id="WP_341412294.1">
    <property type="nucleotide sequence ID" value="NZ_JBBUTH010000009.1"/>
</dbReference>
<keyword evidence="2" id="KW-0285">Flavoprotein</keyword>
<dbReference type="EMBL" id="JBBUTH010000009">
    <property type="protein sequence ID" value="MEK8052592.1"/>
    <property type="molecule type" value="Genomic_DNA"/>
</dbReference>
<evidence type="ECO:0000256" key="8">
    <source>
        <dbReference type="ARBA" id="ARBA00023014"/>
    </source>
</evidence>
<dbReference type="InterPro" id="IPR012675">
    <property type="entry name" value="Beta-grasp_dom_sf"/>
</dbReference>
<evidence type="ECO:0000259" key="10">
    <source>
        <dbReference type="PROSITE" id="PS51384"/>
    </source>
</evidence>
<dbReference type="Gene3D" id="3.40.50.80">
    <property type="entry name" value="Nucleotide-binding domain of ferredoxin-NADP reductase (FNR) module"/>
    <property type="match status" value="1"/>
</dbReference>
<dbReference type="Gene3D" id="3.10.20.30">
    <property type="match status" value="1"/>
</dbReference>
<dbReference type="InterPro" id="IPR036010">
    <property type="entry name" value="2Fe-2S_ferredoxin-like_sf"/>
</dbReference>
<evidence type="ECO:0000259" key="9">
    <source>
        <dbReference type="PROSITE" id="PS51085"/>
    </source>
</evidence>
<dbReference type="InterPro" id="IPR006058">
    <property type="entry name" value="2Fe2S_fd_BS"/>
</dbReference>
<accession>A0ABU9CPX1</accession>
<comment type="cofactor">
    <cofactor evidence="1">
        <name>FMN</name>
        <dbReference type="ChEBI" id="CHEBI:58210"/>
    </cofactor>
</comment>
<evidence type="ECO:0000256" key="1">
    <source>
        <dbReference type="ARBA" id="ARBA00001917"/>
    </source>
</evidence>
<dbReference type="InterPro" id="IPR039261">
    <property type="entry name" value="FNR_nucleotide-bd"/>
</dbReference>
<feature type="domain" description="FAD-binding FR-type" evidence="10">
    <location>
        <begin position="1"/>
        <end position="103"/>
    </location>
</feature>
<dbReference type="GO" id="GO:0016491">
    <property type="term" value="F:oxidoreductase activity"/>
    <property type="evidence" value="ECO:0007669"/>
    <property type="project" value="UniProtKB-KW"/>
</dbReference>
<dbReference type="PROSITE" id="PS51085">
    <property type="entry name" value="2FE2S_FER_2"/>
    <property type="match status" value="1"/>
</dbReference>
<dbReference type="PROSITE" id="PS51384">
    <property type="entry name" value="FAD_FR"/>
    <property type="match status" value="1"/>
</dbReference>
<keyword evidence="3" id="KW-0288">FMN</keyword>
<keyword evidence="12" id="KW-1185">Reference proteome</keyword>
<dbReference type="Gene3D" id="2.40.30.10">
    <property type="entry name" value="Translation factors"/>
    <property type="match status" value="1"/>
</dbReference>
<dbReference type="EC" id="1.-.-.-" evidence="11"/>
<evidence type="ECO:0000256" key="5">
    <source>
        <dbReference type="ARBA" id="ARBA00022723"/>
    </source>
</evidence>
<evidence type="ECO:0000313" key="11">
    <source>
        <dbReference type="EMBL" id="MEK8052592.1"/>
    </source>
</evidence>
<evidence type="ECO:0000256" key="2">
    <source>
        <dbReference type="ARBA" id="ARBA00022630"/>
    </source>
</evidence>
<name>A0ABU9CPX1_9BURK</name>
<feature type="domain" description="2Fe-2S ferredoxin-type" evidence="9">
    <location>
        <begin position="236"/>
        <end position="321"/>
    </location>
</feature>
<dbReference type="CDD" id="cd06185">
    <property type="entry name" value="PDR_like"/>
    <property type="match status" value="1"/>
</dbReference>
<reference evidence="11 12" key="1">
    <citation type="submission" date="2024-04" db="EMBL/GenBank/DDBJ databases">
        <title>Novel species of the genus Ideonella isolated from streams.</title>
        <authorList>
            <person name="Lu H."/>
        </authorList>
    </citation>
    <scope>NUCLEOTIDE SEQUENCE [LARGE SCALE GENOMIC DNA]</scope>
    <source>
        <strain evidence="11 12">DXS22W</strain>
    </source>
</reference>
<dbReference type="SUPFAM" id="SSF54292">
    <property type="entry name" value="2Fe-2S ferredoxin-like"/>
    <property type="match status" value="1"/>
</dbReference>
<dbReference type="Pfam" id="PF00111">
    <property type="entry name" value="Fer2"/>
    <property type="match status" value="1"/>
</dbReference>
<dbReference type="InterPro" id="IPR017938">
    <property type="entry name" value="Riboflavin_synthase-like_b-brl"/>
</dbReference>
<evidence type="ECO:0000256" key="4">
    <source>
        <dbReference type="ARBA" id="ARBA00022714"/>
    </source>
</evidence>
<dbReference type="CDD" id="cd00207">
    <property type="entry name" value="fer2"/>
    <property type="match status" value="1"/>
</dbReference>
<dbReference type="Proteomes" id="UP001365405">
    <property type="component" value="Unassembled WGS sequence"/>
</dbReference>
<dbReference type="PANTHER" id="PTHR47354:SF1">
    <property type="entry name" value="CARNITINE MONOOXYGENASE REDUCTASE SUBUNIT"/>
    <property type="match status" value="1"/>
</dbReference>
<dbReference type="InterPro" id="IPR054582">
    <property type="entry name" value="DmmA-like_N"/>
</dbReference>
<dbReference type="InterPro" id="IPR017927">
    <property type="entry name" value="FAD-bd_FR_type"/>
</dbReference>
<keyword evidence="5" id="KW-0479">Metal-binding</keyword>
<keyword evidence="4" id="KW-0001">2Fe-2S</keyword>
<dbReference type="SUPFAM" id="SSF63380">
    <property type="entry name" value="Riboflavin synthase domain-like"/>
    <property type="match status" value="1"/>
</dbReference>
<comment type="caution">
    <text evidence="11">The sequence shown here is derived from an EMBL/GenBank/DDBJ whole genome shotgun (WGS) entry which is preliminary data.</text>
</comment>
<dbReference type="PANTHER" id="PTHR47354">
    <property type="entry name" value="NADH OXIDOREDUCTASE HCR"/>
    <property type="match status" value="1"/>
</dbReference>
<organism evidence="11 12">
    <name type="scientific">Pseudaquabacterium inlustre</name>
    <dbReference type="NCBI Taxonomy" id="2984192"/>
    <lineage>
        <taxon>Bacteria</taxon>
        <taxon>Pseudomonadati</taxon>
        <taxon>Pseudomonadota</taxon>
        <taxon>Betaproteobacteria</taxon>
        <taxon>Burkholderiales</taxon>
        <taxon>Sphaerotilaceae</taxon>
        <taxon>Pseudaquabacterium</taxon>
    </lineage>
</organism>
<sequence length="321" mass="33143">MSTIQVRIARKWAEAEGIAGLELVAADGGALPPFSAGAHIDVHLPGGLTRPYSLCGDPADTTRWQLGVLREPASRGGSAAVHDALAEGQVLTVGLPRNLFALQPGATRSLLLAGGIGITPLLAMAEQLAGEGADFAFHVAARSRARLAFAGRLAQAPWADRVQLHLDDGPEAQRLDLNALLATPQPGAQVYLCGPQGFIDAALAAARAAGWADAQLQVERFGAASAPAAADGIGGFTLRLARSGRVVPVAADQTAVQALAAAGVTVMTSCEQGVCGTCLTRVLGGVPDHRDQYLTDEERAAHDQFLPCCSRACTPELVLDL</sequence>
<dbReference type="PRINTS" id="PR00409">
    <property type="entry name" value="PHDIOXRDTASE"/>
</dbReference>
<keyword evidence="8" id="KW-0411">Iron-sulfur</keyword>
<proteinExistence type="predicted"/>
<dbReference type="SUPFAM" id="SSF52343">
    <property type="entry name" value="Ferredoxin reductase-like, C-terminal NADP-linked domain"/>
    <property type="match status" value="1"/>
</dbReference>
<gene>
    <name evidence="11" type="ORF">AACH10_20240</name>
</gene>